<reference evidence="3" key="1">
    <citation type="journal article" date="2017" name="Plant J.">
        <title>The pomegranate (Punica granatum L.) genome and the genomics of punicalagin biosynthesis.</title>
        <authorList>
            <person name="Qin G."/>
            <person name="Xu C."/>
            <person name="Ming R."/>
            <person name="Tang H."/>
            <person name="Guyot R."/>
            <person name="Kramer E.M."/>
            <person name="Hu Y."/>
            <person name="Yi X."/>
            <person name="Qi Y."/>
            <person name="Xu X."/>
            <person name="Gao Z."/>
            <person name="Pan H."/>
            <person name="Jian J."/>
            <person name="Tian Y."/>
            <person name="Yue Z."/>
            <person name="Xu Y."/>
        </authorList>
    </citation>
    <scope>NUCLEOTIDE SEQUENCE [LARGE SCALE GENOMIC DNA]</scope>
    <source>
        <strain evidence="3">cv. Dabenzi</strain>
    </source>
</reference>
<evidence type="ECO:0000313" key="3">
    <source>
        <dbReference type="Proteomes" id="UP000197138"/>
    </source>
</evidence>
<evidence type="ECO:0000313" key="2">
    <source>
        <dbReference type="EMBL" id="PKI48358.1"/>
    </source>
</evidence>
<dbReference type="Proteomes" id="UP000197138">
    <property type="component" value="Unassembled WGS sequence"/>
</dbReference>
<dbReference type="AlphaFoldDB" id="A0A218W8A8"/>
<dbReference type="EMBL" id="PGOL01002399">
    <property type="protein sequence ID" value="PKI48358.1"/>
    <property type="molecule type" value="Genomic_DNA"/>
</dbReference>
<reference evidence="2 4" key="3">
    <citation type="submission" date="2017-11" db="EMBL/GenBank/DDBJ databases">
        <title>De-novo sequencing of pomegranate (Punica granatum L.) genome.</title>
        <authorList>
            <person name="Akparov Z."/>
            <person name="Amiraslanov A."/>
            <person name="Hajiyeva S."/>
            <person name="Abbasov M."/>
            <person name="Kaur K."/>
            <person name="Hamwieh A."/>
            <person name="Solovyev V."/>
            <person name="Salamov A."/>
            <person name="Braich B."/>
            <person name="Kosarev P."/>
            <person name="Mahmoud A."/>
            <person name="Hajiyev E."/>
            <person name="Babayeva S."/>
            <person name="Izzatullayeva V."/>
            <person name="Mammadov A."/>
            <person name="Mammadov A."/>
            <person name="Sharifova S."/>
            <person name="Ojaghi J."/>
            <person name="Eynullazada K."/>
            <person name="Bayramov B."/>
            <person name="Abdulazimova A."/>
            <person name="Shahmuradov I."/>
        </authorList>
    </citation>
    <scope>NUCLEOTIDE SEQUENCE [LARGE SCALE GENOMIC DNA]</scope>
    <source>
        <strain evidence="2">AG2017</strain>
        <strain evidence="4">cv. AG2017</strain>
        <tissue evidence="2">Leaf</tissue>
    </source>
</reference>
<sequence length="81" mass="8367">MGCGFYIATGKGEGGRVDGGLLPLIDGKGLAVPVLYVFALNPTVEADGNSEGPHVWVMSRLSGGGYLPCEGGSDVAEFHWL</sequence>
<keyword evidence="4" id="KW-1185">Reference proteome</keyword>
<evidence type="ECO:0000313" key="4">
    <source>
        <dbReference type="Proteomes" id="UP000233551"/>
    </source>
</evidence>
<dbReference type="Proteomes" id="UP000233551">
    <property type="component" value="Unassembled WGS sequence"/>
</dbReference>
<organism evidence="1 3">
    <name type="scientific">Punica granatum</name>
    <name type="common">Pomegranate</name>
    <dbReference type="NCBI Taxonomy" id="22663"/>
    <lineage>
        <taxon>Eukaryota</taxon>
        <taxon>Viridiplantae</taxon>
        <taxon>Streptophyta</taxon>
        <taxon>Embryophyta</taxon>
        <taxon>Tracheophyta</taxon>
        <taxon>Spermatophyta</taxon>
        <taxon>Magnoliopsida</taxon>
        <taxon>eudicotyledons</taxon>
        <taxon>Gunneridae</taxon>
        <taxon>Pentapetalae</taxon>
        <taxon>rosids</taxon>
        <taxon>malvids</taxon>
        <taxon>Myrtales</taxon>
        <taxon>Lythraceae</taxon>
        <taxon>Punica</taxon>
    </lineage>
</organism>
<protein>
    <submittedName>
        <fullName evidence="1">Uncharacterized protein</fullName>
    </submittedName>
</protein>
<dbReference type="EMBL" id="MTKT01004950">
    <property type="protein sequence ID" value="OWM68550.1"/>
    <property type="molecule type" value="Genomic_DNA"/>
</dbReference>
<gene>
    <name evidence="1" type="ORF">CDL15_Pgr023515</name>
    <name evidence="2" type="ORF">CRG98_031211</name>
</gene>
<name>A0A218W8A8_PUNGR</name>
<accession>A0A218W8A8</accession>
<comment type="caution">
    <text evidence="1">The sequence shown here is derived from an EMBL/GenBank/DDBJ whole genome shotgun (WGS) entry which is preliminary data.</text>
</comment>
<evidence type="ECO:0000313" key="1">
    <source>
        <dbReference type="EMBL" id="OWM68550.1"/>
    </source>
</evidence>
<reference evidence="1" key="2">
    <citation type="submission" date="2017-06" db="EMBL/GenBank/DDBJ databases">
        <title>The pomegranate genome and the genomics of punicalagin biosynthesis.</title>
        <authorList>
            <person name="Xu C."/>
        </authorList>
    </citation>
    <scope>NUCLEOTIDE SEQUENCE [LARGE SCALE GENOMIC DNA]</scope>
    <source>
        <tissue evidence="1">Fresh leaf</tissue>
    </source>
</reference>
<proteinExistence type="predicted"/>